<dbReference type="GO" id="GO:0043093">
    <property type="term" value="P:FtsZ-dependent cytokinesis"/>
    <property type="evidence" value="ECO:0007669"/>
    <property type="project" value="TreeGrafter"/>
</dbReference>
<evidence type="ECO:0000256" key="7">
    <source>
        <dbReference type="ARBA" id="ARBA00024910"/>
    </source>
</evidence>
<keyword evidence="4 11" id="KW-0132">Cell division</keyword>
<keyword evidence="10" id="KW-0175">Coiled coil</keyword>
<evidence type="ECO:0000313" key="11">
    <source>
        <dbReference type="EMBL" id="CED94787.1"/>
    </source>
</evidence>
<dbReference type="GO" id="GO:0030428">
    <property type="term" value="C:cell septum"/>
    <property type="evidence" value="ECO:0007669"/>
    <property type="project" value="TreeGrafter"/>
</dbReference>
<sequence length="202" mass="23390">MKEMNKVIVKINGSEYPMVGPKSEEHMLRVARYVDQEIRKITTANPKLSTSSASILSAINIADVFFECCDENEELLKENEELNKKVGTGEEELKLEMKKLELSLQGKAKSEEDLKTKIDELNKLIEEQKSKISKLENDIQSKDKQIKEYKVEVDELKDLTKIAEEKARVAEQMSSKFQNDAYRVQLEKIEIENELKFFKAKR</sequence>
<comment type="function">
    <text evidence="7">Activator of cell division through the inhibition of FtsZ GTPase activity, therefore promoting FtsZ assembly into bundles of protofilaments necessary for the formation of the division Z ring. It is recruited early at mid-cell but it is not essential for cell division.</text>
</comment>
<dbReference type="RefSeq" id="WP_180702284.1">
    <property type="nucleotide sequence ID" value="NZ_CAJUCR010000008.1"/>
</dbReference>
<evidence type="ECO:0000256" key="1">
    <source>
        <dbReference type="ARBA" id="ARBA00004496"/>
    </source>
</evidence>
<name>A0A1V1I3U5_9FIRM</name>
<dbReference type="KEGG" id="ril:CRIB_2184"/>
<evidence type="ECO:0000256" key="2">
    <source>
        <dbReference type="ARBA" id="ARBA00015195"/>
    </source>
</evidence>
<comment type="subunit">
    <text evidence="8">Homodimer. Interacts with FtsZ.</text>
</comment>
<dbReference type="GO" id="GO:0032153">
    <property type="term" value="C:cell division site"/>
    <property type="evidence" value="ECO:0007669"/>
    <property type="project" value="TreeGrafter"/>
</dbReference>
<evidence type="ECO:0000313" key="12">
    <source>
        <dbReference type="Proteomes" id="UP000245622"/>
    </source>
</evidence>
<dbReference type="GO" id="GO:0000921">
    <property type="term" value="P:septin ring assembly"/>
    <property type="evidence" value="ECO:0007669"/>
    <property type="project" value="TreeGrafter"/>
</dbReference>
<keyword evidence="3" id="KW-0963">Cytoplasm</keyword>
<evidence type="ECO:0000256" key="6">
    <source>
        <dbReference type="ARBA" id="ARBA00023306"/>
    </source>
</evidence>
<keyword evidence="12" id="KW-1185">Reference proteome</keyword>
<protein>
    <recommendedName>
        <fullName evidence="2">Cell division protein ZapA</fullName>
    </recommendedName>
    <alternativeName>
        <fullName evidence="9">Z ring-associated protein ZapA</fullName>
    </alternativeName>
</protein>
<dbReference type="AlphaFoldDB" id="A0A1V1I3U5"/>
<dbReference type="SUPFAM" id="SSF102829">
    <property type="entry name" value="Cell division protein ZapA-like"/>
    <property type="match status" value="1"/>
</dbReference>
<keyword evidence="6" id="KW-0131">Cell cycle</keyword>
<evidence type="ECO:0000256" key="4">
    <source>
        <dbReference type="ARBA" id="ARBA00022618"/>
    </source>
</evidence>
<comment type="subcellular location">
    <subcellularLocation>
        <location evidence="1">Cytoplasm</location>
    </subcellularLocation>
</comment>
<evidence type="ECO:0000256" key="3">
    <source>
        <dbReference type="ARBA" id="ARBA00022490"/>
    </source>
</evidence>
<keyword evidence="5" id="KW-0717">Septation</keyword>
<reference evidence="11 12" key="1">
    <citation type="submission" date="2014-04" db="EMBL/GenBank/DDBJ databases">
        <authorList>
            <person name="Hornung B.V."/>
        </authorList>
    </citation>
    <scope>NUCLEOTIDE SEQUENCE [LARGE SCALE GENOMIC DNA]</scope>
    <source>
        <strain evidence="11 12">CRIB</strain>
    </source>
</reference>
<dbReference type="PANTHER" id="PTHR34981:SF1">
    <property type="entry name" value="CELL DIVISION PROTEIN ZAPA"/>
    <property type="match status" value="1"/>
</dbReference>
<evidence type="ECO:0000256" key="8">
    <source>
        <dbReference type="ARBA" id="ARBA00026068"/>
    </source>
</evidence>
<organism evidence="11 12">
    <name type="scientific">Romboutsia ilealis</name>
    <dbReference type="NCBI Taxonomy" id="1115758"/>
    <lineage>
        <taxon>Bacteria</taxon>
        <taxon>Bacillati</taxon>
        <taxon>Bacillota</taxon>
        <taxon>Clostridia</taxon>
        <taxon>Peptostreptococcales</taxon>
        <taxon>Peptostreptococcaceae</taxon>
        <taxon>Romboutsia</taxon>
    </lineage>
</organism>
<dbReference type="PANTHER" id="PTHR34981">
    <property type="entry name" value="CELL DIVISION PROTEIN ZAPA"/>
    <property type="match status" value="1"/>
</dbReference>
<evidence type="ECO:0000256" key="10">
    <source>
        <dbReference type="SAM" id="Coils"/>
    </source>
</evidence>
<dbReference type="EMBL" id="LN555523">
    <property type="protein sequence ID" value="CED94787.1"/>
    <property type="molecule type" value="Genomic_DNA"/>
</dbReference>
<proteinExistence type="predicted"/>
<dbReference type="InterPro" id="IPR036192">
    <property type="entry name" value="Cell_div_ZapA-like_sf"/>
</dbReference>
<dbReference type="Proteomes" id="UP000245622">
    <property type="component" value="Chromosome 1"/>
</dbReference>
<dbReference type="InterPro" id="IPR007838">
    <property type="entry name" value="Cell_div_ZapA-like"/>
</dbReference>
<dbReference type="Pfam" id="PF05164">
    <property type="entry name" value="ZapA"/>
    <property type="match status" value="1"/>
</dbReference>
<evidence type="ECO:0000256" key="9">
    <source>
        <dbReference type="ARBA" id="ARBA00033158"/>
    </source>
</evidence>
<dbReference type="GO" id="GO:0000917">
    <property type="term" value="P:division septum assembly"/>
    <property type="evidence" value="ECO:0007669"/>
    <property type="project" value="UniProtKB-KW"/>
</dbReference>
<feature type="coiled-coil region" evidence="10">
    <location>
        <begin position="72"/>
        <end position="173"/>
    </location>
</feature>
<dbReference type="InterPro" id="IPR053712">
    <property type="entry name" value="Bac_CellDiv_Activator"/>
</dbReference>
<evidence type="ECO:0000256" key="5">
    <source>
        <dbReference type="ARBA" id="ARBA00023210"/>
    </source>
</evidence>
<gene>
    <name evidence="11" type="ORF">CRIB_2184</name>
</gene>
<accession>A0A1V1I3U5</accession>
<dbReference type="GO" id="GO:0005829">
    <property type="term" value="C:cytosol"/>
    <property type="evidence" value="ECO:0007669"/>
    <property type="project" value="TreeGrafter"/>
</dbReference>
<dbReference type="GeneID" id="82206213"/>
<dbReference type="Gene3D" id="6.10.250.790">
    <property type="match status" value="1"/>
</dbReference>